<feature type="region of interest" description="Disordered" evidence="19">
    <location>
        <begin position="204"/>
        <end position="239"/>
    </location>
</feature>
<dbReference type="PROSITE" id="PS50800">
    <property type="entry name" value="SAP"/>
    <property type="match status" value="1"/>
</dbReference>
<dbReference type="PROSITE" id="PS50089">
    <property type="entry name" value="ZF_RING_2"/>
    <property type="match status" value="1"/>
</dbReference>
<feature type="domain" description="RING-type" evidence="20">
    <location>
        <begin position="30"/>
        <end position="68"/>
    </location>
</feature>
<evidence type="ECO:0000256" key="5">
    <source>
        <dbReference type="ARBA" id="ARBA00012483"/>
    </source>
</evidence>
<keyword evidence="15 18" id="KW-0539">Nucleus</keyword>
<dbReference type="GO" id="GO:0097505">
    <property type="term" value="C:Rad6-Rad18 complex"/>
    <property type="evidence" value="ECO:0007669"/>
    <property type="project" value="TreeGrafter"/>
</dbReference>
<dbReference type="InterPro" id="IPR017907">
    <property type="entry name" value="Znf_RING_CS"/>
</dbReference>
<evidence type="ECO:0000259" key="21">
    <source>
        <dbReference type="PROSITE" id="PS50800"/>
    </source>
</evidence>
<evidence type="ECO:0000256" key="3">
    <source>
        <dbReference type="ARBA" id="ARBA00004906"/>
    </source>
</evidence>
<dbReference type="EMBL" id="MU006096">
    <property type="protein sequence ID" value="KAF2838756.1"/>
    <property type="molecule type" value="Genomic_DNA"/>
</dbReference>
<feature type="compositionally biased region" description="Polar residues" evidence="19">
    <location>
        <begin position="372"/>
        <end position="401"/>
    </location>
</feature>
<dbReference type="GO" id="GO:0006513">
    <property type="term" value="P:protein monoubiquitination"/>
    <property type="evidence" value="ECO:0007669"/>
    <property type="project" value="InterPro"/>
</dbReference>
<comment type="catalytic activity">
    <reaction evidence="1 18">
        <text>S-ubiquitinyl-[E2 ubiquitin-conjugating enzyme]-L-cysteine + [acceptor protein]-L-lysine = [E2 ubiquitin-conjugating enzyme]-L-cysteine + N(6)-ubiquitinyl-[acceptor protein]-L-lysine.</text>
        <dbReference type="EC" id="2.3.2.27"/>
    </reaction>
</comment>
<name>A0A9P4S9V2_9PEZI</name>
<evidence type="ECO:0000256" key="9">
    <source>
        <dbReference type="ARBA" id="ARBA00022763"/>
    </source>
</evidence>
<comment type="similarity">
    <text evidence="4 18">Belongs to the RAD18 family.</text>
</comment>
<dbReference type="Proteomes" id="UP000799429">
    <property type="component" value="Unassembled WGS sequence"/>
</dbReference>
<dbReference type="SUPFAM" id="SSF57850">
    <property type="entry name" value="RING/U-box"/>
    <property type="match status" value="1"/>
</dbReference>
<dbReference type="InterPro" id="IPR003034">
    <property type="entry name" value="SAP_dom"/>
</dbReference>
<dbReference type="InterPro" id="IPR006642">
    <property type="entry name" value="Rad18_UBZ4"/>
</dbReference>
<feature type="domain" description="SAP" evidence="21">
    <location>
        <begin position="246"/>
        <end position="280"/>
    </location>
</feature>
<evidence type="ECO:0000313" key="23">
    <source>
        <dbReference type="EMBL" id="KAF2838756.1"/>
    </source>
</evidence>
<dbReference type="EC" id="2.3.2.27" evidence="5 18"/>
<feature type="compositionally biased region" description="Acidic residues" evidence="19">
    <location>
        <begin position="161"/>
        <end position="175"/>
    </location>
</feature>
<comment type="subcellular location">
    <subcellularLocation>
        <location evidence="2 18">Nucleus</location>
    </subcellularLocation>
</comment>
<dbReference type="InterPro" id="IPR039577">
    <property type="entry name" value="Rad18"/>
</dbReference>
<proteinExistence type="inferred from homology"/>
<evidence type="ECO:0000259" key="22">
    <source>
        <dbReference type="PROSITE" id="PS51908"/>
    </source>
</evidence>
<dbReference type="Pfam" id="PF13923">
    <property type="entry name" value="zf-C3HC4_2"/>
    <property type="match status" value="1"/>
</dbReference>
<dbReference type="PROSITE" id="PS00518">
    <property type="entry name" value="ZF_RING_1"/>
    <property type="match status" value="1"/>
</dbReference>
<evidence type="ECO:0000256" key="18">
    <source>
        <dbReference type="RuleBase" id="RU368093"/>
    </source>
</evidence>
<gene>
    <name evidence="23" type="ORF">M501DRAFT_1016844</name>
</gene>
<evidence type="ECO:0000256" key="15">
    <source>
        <dbReference type="ARBA" id="ARBA00023242"/>
    </source>
</evidence>
<dbReference type="PANTHER" id="PTHR14134">
    <property type="entry name" value="E3 UBIQUITIN-PROTEIN LIGASE RAD18"/>
    <property type="match status" value="1"/>
</dbReference>
<dbReference type="GO" id="GO:0003697">
    <property type="term" value="F:single-stranded DNA binding"/>
    <property type="evidence" value="ECO:0007669"/>
    <property type="project" value="UniProtKB-UniRule"/>
</dbReference>
<feature type="compositionally biased region" description="Basic and acidic residues" evidence="19">
    <location>
        <begin position="360"/>
        <end position="371"/>
    </location>
</feature>
<evidence type="ECO:0000256" key="11">
    <source>
        <dbReference type="ARBA" id="ARBA00022786"/>
    </source>
</evidence>
<feature type="compositionally biased region" description="Polar residues" evidence="19">
    <location>
        <begin position="319"/>
        <end position="328"/>
    </location>
</feature>
<dbReference type="InterPro" id="IPR013083">
    <property type="entry name" value="Znf_RING/FYVE/PHD"/>
</dbReference>
<keyword evidence="9 17" id="KW-0227">DNA damage</keyword>
<dbReference type="PROSITE" id="PS51908">
    <property type="entry name" value="ZF_UBZ4"/>
    <property type="match status" value="1"/>
</dbReference>
<evidence type="ECO:0000256" key="7">
    <source>
        <dbReference type="ARBA" id="ARBA00022679"/>
    </source>
</evidence>
<evidence type="ECO:0000256" key="10">
    <source>
        <dbReference type="ARBA" id="ARBA00022771"/>
    </source>
</evidence>
<feature type="region of interest" description="Disordered" evidence="19">
    <location>
        <begin position="353"/>
        <end position="507"/>
    </location>
</feature>
<dbReference type="Gene3D" id="3.30.40.10">
    <property type="entry name" value="Zinc/RING finger domain, C3HC4 (zinc finger)"/>
    <property type="match status" value="1"/>
</dbReference>
<feature type="compositionally biased region" description="Basic and acidic residues" evidence="19">
    <location>
        <begin position="485"/>
        <end position="494"/>
    </location>
</feature>
<evidence type="ECO:0000256" key="14">
    <source>
        <dbReference type="ARBA" id="ARBA00023204"/>
    </source>
</evidence>
<feature type="compositionally biased region" description="Polar residues" evidence="19">
    <location>
        <begin position="143"/>
        <end position="159"/>
    </location>
</feature>
<comment type="function">
    <text evidence="18">E3 RING-finger protein, member of the UBC2/RAD6 epistasis group. Associates to the E2 ubiquitin conjugating enzyme UBC2/RAD6 to form the UBC2-RAD18 ubiquitin ligase complex involved in postreplicative repair (PRR) of damaged DNA.</text>
</comment>
<dbReference type="GO" id="GO:0006281">
    <property type="term" value="P:DNA repair"/>
    <property type="evidence" value="ECO:0007669"/>
    <property type="project" value="UniProtKB-KW"/>
</dbReference>
<evidence type="ECO:0000256" key="2">
    <source>
        <dbReference type="ARBA" id="ARBA00004123"/>
    </source>
</evidence>
<dbReference type="SMART" id="SM00734">
    <property type="entry name" value="ZnF_Rad18"/>
    <property type="match status" value="1"/>
</dbReference>
<keyword evidence="24" id="KW-1185">Reference proteome</keyword>
<keyword evidence="11 18" id="KW-0833">Ubl conjugation pathway</keyword>
<evidence type="ECO:0000256" key="4">
    <source>
        <dbReference type="ARBA" id="ARBA00009506"/>
    </source>
</evidence>
<feature type="region of interest" description="Disordered" evidence="19">
    <location>
        <begin position="306"/>
        <end position="328"/>
    </location>
</feature>
<comment type="subunit">
    <text evidence="18">Interacts with E2 UBC2, forming a complex with ubiquitin ligase activity.</text>
</comment>
<feature type="compositionally biased region" description="Polar residues" evidence="19">
    <location>
        <begin position="212"/>
        <end position="233"/>
    </location>
</feature>
<keyword evidence="8 18" id="KW-0479">Metal-binding</keyword>
<keyword evidence="13 18" id="KW-0238">DNA-binding</keyword>
<protein>
    <recommendedName>
        <fullName evidence="6 18">Postreplication repair E3 ubiquitin-protein ligase RAD18</fullName>
        <ecNumber evidence="5 18">2.3.2.27</ecNumber>
    </recommendedName>
    <alternativeName>
        <fullName evidence="18">RING-type E3 ubiquitin transferase RAD18</fullName>
    </alternativeName>
</protein>
<evidence type="ECO:0000256" key="13">
    <source>
        <dbReference type="ARBA" id="ARBA00023125"/>
    </source>
</evidence>
<evidence type="ECO:0000313" key="24">
    <source>
        <dbReference type="Proteomes" id="UP000799429"/>
    </source>
</evidence>
<feature type="domain" description="UBZ4-type" evidence="22">
    <location>
        <begin position="179"/>
        <end position="206"/>
    </location>
</feature>
<evidence type="ECO:0000259" key="20">
    <source>
        <dbReference type="PROSITE" id="PS50089"/>
    </source>
</evidence>
<sequence length="507" mass="56914">MDRNFELPDPSDWHDTSLSKLERLDNALRCQVCKDFFDTPMITSCSHTFCSLCIRRCFASDGKCPACRASDQDSKLRRNWAVQELVDAFKEARPTTLKLARQAESGQAERSMSRKALKRKLEDTDIEDEHHENIARRSKVRTTRSQTKRANATATSSQEVIDLDTAPESDQDYQPDDGLVACPICNKRMKEEAVFQHLERCDEEMEEEKNGKVQSRSTTKKPSTSLDPQSNQHARPPPARISQLNYSLLNETQLRKKIKESGIPNWGPRQLLQRRHIEWVNLWNSNCDSSKPRSKRELLQELDTWERSQGGNAPGGFNPSGTVSTSSVMRKDFDGAGWAKNNQNQFSQLIAEARKKRNKPPSEEEKKDVRHSNINGDVTSRTPDNSHSLQPSLFESSQLSPSLVPADKSFSDSSIDPARPYENNGVALASIRSKVTNINDQSSQSRDPPHSELPSSSQRSRGKSPTVLPKELASPPSRKIPMFRVPEEPLKDLDGAGTGTSESSLMG</sequence>
<evidence type="ECO:0000256" key="1">
    <source>
        <dbReference type="ARBA" id="ARBA00000900"/>
    </source>
</evidence>
<dbReference type="AlphaFoldDB" id="A0A9P4S9V2"/>
<evidence type="ECO:0000256" key="17">
    <source>
        <dbReference type="PROSITE-ProRule" id="PRU01256"/>
    </source>
</evidence>
<keyword evidence="7 18" id="KW-0808">Transferase</keyword>
<evidence type="ECO:0000256" key="6">
    <source>
        <dbReference type="ARBA" id="ARBA00015551"/>
    </source>
</evidence>
<keyword evidence="10 16" id="KW-0863">Zinc-finger</keyword>
<feature type="compositionally biased region" description="Polar residues" evidence="19">
    <location>
        <begin position="433"/>
        <end position="446"/>
    </location>
</feature>
<keyword evidence="14 17" id="KW-0234">DNA repair</keyword>
<organism evidence="23 24">
    <name type="scientific">Patellaria atrata CBS 101060</name>
    <dbReference type="NCBI Taxonomy" id="1346257"/>
    <lineage>
        <taxon>Eukaryota</taxon>
        <taxon>Fungi</taxon>
        <taxon>Dikarya</taxon>
        <taxon>Ascomycota</taxon>
        <taxon>Pezizomycotina</taxon>
        <taxon>Dothideomycetes</taxon>
        <taxon>Dothideomycetes incertae sedis</taxon>
        <taxon>Patellariales</taxon>
        <taxon>Patellariaceae</taxon>
        <taxon>Patellaria</taxon>
    </lineage>
</organism>
<dbReference type="OrthoDB" id="9049620at2759"/>
<comment type="pathway">
    <text evidence="3 18">Protein modification; protein ubiquitination.</text>
</comment>
<dbReference type="GO" id="GO:0061630">
    <property type="term" value="F:ubiquitin protein ligase activity"/>
    <property type="evidence" value="ECO:0007669"/>
    <property type="project" value="UniProtKB-UniRule"/>
</dbReference>
<dbReference type="InterPro" id="IPR004580">
    <property type="entry name" value="Rad18_fungi"/>
</dbReference>
<dbReference type="GO" id="GO:0008270">
    <property type="term" value="F:zinc ion binding"/>
    <property type="evidence" value="ECO:0007669"/>
    <property type="project" value="UniProtKB-KW"/>
</dbReference>
<evidence type="ECO:0000256" key="19">
    <source>
        <dbReference type="SAM" id="MobiDB-lite"/>
    </source>
</evidence>
<feature type="region of interest" description="Disordered" evidence="19">
    <location>
        <begin position="128"/>
        <end position="176"/>
    </location>
</feature>
<evidence type="ECO:0000256" key="8">
    <source>
        <dbReference type="ARBA" id="ARBA00022723"/>
    </source>
</evidence>
<dbReference type="SMART" id="SM00513">
    <property type="entry name" value="SAP"/>
    <property type="match status" value="1"/>
</dbReference>
<reference evidence="23" key="1">
    <citation type="journal article" date="2020" name="Stud. Mycol.">
        <title>101 Dothideomycetes genomes: a test case for predicting lifestyles and emergence of pathogens.</title>
        <authorList>
            <person name="Haridas S."/>
            <person name="Albert R."/>
            <person name="Binder M."/>
            <person name="Bloem J."/>
            <person name="Labutti K."/>
            <person name="Salamov A."/>
            <person name="Andreopoulos B."/>
            <person name="Baker S."/>
            <person name="Barry K."/>
            <person name="Bills G."/>
            <person name="Bluhm B."/>
            <person name="Cannon C."/>
            <person name="Castanera R."/>
            <person name="Culley D."/>
            <person name="Daum C."/>
            <person name="Ezra D."/>
            <person name="Gonzalez J."/>
            <person name="Henrissat B."/>
            <person name="Kuo A."/>
            <person name="Liang C."/>
            <person name="Lipzen A."/>
            <person name="Lutzoni F."/>
            <person name="Magnuson J."/>
            <person name="Mondo S."/>
            <person name="Nolan M."/>
            <person name="Ohm R."/>
            <person name="Pangilinan J."/>
            <person name="Park H.-J."/>
            <person name="Ramirez L."/>
            <person name="Alfaro M."/>
            <person name="Sun H."/>
            <person name="Tritt A."/>
            <person name="Yoshinaga Y."/>
            <person name="Zwiers L.-H."/>
            <person name="Turgeon B."/>
            <person name="Goodwin S."/>
            <person name="Spatafora J."/>
            <person name="Crous P."/>
            <person name="Grigoriev I."/>
        </authorList>
    </citation>
    <scope>NUCLEOTIDE SEQUENCE</scope>
    <source>
        <strain evidence="23">CBS 101060</strain>
    </source>
</reference>
<keyword evidence="12 18" id="KW-0862">Zinc</keyword>
<evidence type="ECO:0000256" key="16">
    <source>
        <dbReference type="PROSITE-ProRule" id="PRU00175"/>
    </source>
</evidence>
<dbReference type="InterPro" id="IPR001841">
    <property type="entry name" value="Znf_RING"/>
</dbReference>
<dbReference type="PANTHER" id="PTHR14134:SF2">
    <property type="entry name" value="E3 UBIQUITIN-PROTEIN LIGASE RAD18"/>
    <property type="match status" value="1"/>
</dbReference>
<evidence type="ECO:0000256" key="12">
    <source>
        <dbReference type="ARBA" id="ARBA00022833"/>
    </source>
</evidence>
<accession>A0A9P4S9V2</accession>
<dbReference type="GO" id="GO:0006301">
    <property type="term" value="P:DNA damage tolerance"/>
    <property type="evidence" value="ECO:0007669"/>
    <property type="project" value="InterPro"/>
</dbReference>
<dbReference type="GO" id="GO:0005634">
    <property type="term" value="C:nucleus"/>
    <property type="evidence" value="ECO:0007669"/>
    <property type="project" value="UniProtKB-SubCell"/>
</dbReference>
<dbReference type="FunFam" id="3.30.40.10:FF:000172">
    <property type="entry name" value="E3 ubiquitin-protein ligase RAD18"/>
    <property type="match status" value="1"/>
</dbReference>
<dbReference type="NCBIfam" id="TIGR00599">
    <property type="entry name" value="rad18"/>
    <property type="match status" value="1"/>
</dbReference>
<comment type="caution">
    <text evidence="23">The sequence shown here is derived from an EMBL/GenBank/DDBJ whole genome shotgun (WGS) entry which is preliminary data.</text>
</comment>
<dbReference type="SMART" id="SM00184">
    <property type="entry name" value="RING"/>
    <property type="match status" value="1"/>
</dbReference>